<evidence type="ECO:0000256" key="1">
    <source>
        <dbReference type="SAM" id="MobiDB-lite"/>
    </source>
</evidence>
<dbReference type="AlphaFoldDB" id="A0A3M8VS97"/>
<sequence length="87" mass="9205">MSATSTLAMTHLVPLAAKDLDENKVTPGLLGFVVFALIGVAVWLLMKSMNKHMNKVDFEEEPQPGEARATASPKGAAAPKAKGERTA</sequence>
<reference evidence="3 4" key="1">
    <citation type="submission" date="2018-11" db="EMBL/GenBank/DDBJ databases">
        <title>The Potential of Streptomyces as Biocontrol Agents against the Tomato grey mould, Botrytis cinerea (Gray mold) Frontiers in Microbiology.</title>
        <authorList>
            <person name="Li D."/>
        </authorList>
    </citation>
    <scope>NUCLEOTIDE SEQUENCE [LARGE SCALE GENOMIC DNA]</scope>
    <source>
        <strain evidence="3 4">NEAU-LD23</strain>
    </source>
</reference>
<keyword evidence="2" id="KW-0472">Membrane</keyword>
<feature type="region of interest" description="Disordered" evidence="1">
    <location>
        <begin position="57"/>
        <end position="87"/>
    </location>
</feature>
<feature type="transmembrane region" description="Helical" evidence="2">
    <location>
        <begin position="27"/>
        <end position="46"/>
    </location>
</feature>
<organism evidence="3 4">
    <name type="scientific">Streptomyces botrytidirepellens</name>
    <dbReference type="NCBI Taxonomy" id="2486417"/>
    <lineage>
        <taxon>Bacteria</taxon>
        <taxon>Bacillati</taxon>
        <taxon>Actinomycetota</taxon>
        <taxon>Actinomycetes</taxon>
        <taxon>Kitasatosporales</taxon>
        <taxon>Streptomycetaceae</taxon>
        <taxon>Streptomyces</taxon>
    </lineage>
</organism>
<evidence type="ECO:0000313" key="3">
    <source>
        <dbReference type="EMBL" id="RNG20370.1"/>
    </source>
</evidence>
<dbReference type="RefSeq" id="WP_123102726.1">
    <property type="nucleotide sequence ID" value="NZ_RIBZ01000287.1"/>
</dbReference>
<keyword evidence="4" id="KW-1185">Reference proteome</keyword>
<name>A0A3M8VS97_9ACTN</name>
<keyword evidence="2" id="KW-0812">Transmembrane</keyword>
<keyword evidence="2" id="KW-1133">Transmembrane helix</keyword>
<gene>
    <name evidence="3" type="ORF">EEJ42_23810</name>
</gene>
<accession>A0A3M8VS97</accession>
<evidence type="ECO:0000256" key="2">
    <source>
        <dbReference type="SAM" id="Phobius"/>
    </source>
</evidence>
<protein>
    <recommendedName>
        <fullName evidence="5">Ribosome associated membrane protein RAMP4</fullName>
    </recommendedName>
</protein>
<comment type="caution">
    <text evidence="3">The sequence shown here is derived from an EMBL/GenBank/DDBJ whole genome shotgun (WGS) entry which is preliminary data.</text>
</comment>
<evidence type="ECO:0000313" key="4">
    <source>
        <dbReference type="Proteomes" id="UP000275401"/>
    </source>
</evidence>
<dbReference type="Proteomes" id="UP000275401">
    <property type="component" value="Unassembled WGS sequence"/>
</dbReference>
<evidence type="ECO:0008006" key="5">
    <source>
        <dbReference type="Google" id="ProtNLM"/>
    </source>
</evidence>
<proteinExistence type="predicted"/>
<dbReference type="EMBL" id="RIBZ01000287">
    <property type="protein sequence ID" value="RNG20370.1"/>
    <property type="molecule type" value="Genomic_DNA"/>
</dbReference>
<feature type="compositionally biased region" description="Low complexity" evidence="1">
    <location>
        <begin position="67"/>
        <end position="80"/>
    </location>
</feature>